<dbReference type="InterPro" id="IPR024185">
    <property type="entry name" value="FTHF_cligase-like_sf"/>
</dbReference>
<gene>
    <name evidence="5" type="ORF">ACFP85_02510</name>
</gene>
<dbReference type="RefSeq" id="WP_131259128.1">
    <property type="nucleotide sequence ID" value="NZ_JBHSUS010000001.1"/>
</dbReference>
<keyword evidence="4" id="KW-0460">Magnesium</keyword>
<evidence type="ECO:0000313" key="6">
    <source>
        <dbReference type="Proteomes" id="UP001596364"/>
    </source>
</evidence>
<accession>A0ABW1XJS3</accession>
<keyword evidence="6" id="KW-1185">Reference proteome</keyword>
<keyword evidence="5" id="KW-0436">Ligase</keyword>
<comment type="cofactor">
    <cofactor evidence="4">
        <name>Mg(2+)</name>
        <dbReference type="ChEBI" id="CHEBI:18420"/>
    </cofactor>
</comment>
<comment type="caution">
    <text evidence="5">The sequence shown here is derived from an EMBL/GenBank/DDBJ whole genome shotgun (WGS) entry which is preliminary data.</text>
</comment>
<name>A0ABW1XJS3_9ALTE</name>
<evidence type="ECO:0000313" key="5">
    <source>
        <dbReference type="EMBL" id="MFC6439025.1"/>
    </source>
</evidence>
<dbReference type="GO" id="GO:0030272">
    <property type="term" value="F:5-formyltetrahydrofolate cyclo-ligase activity"/>
    <property type="evidence" value="ECO:0007669"/>
    <property type="project" value="UniProtKB-EC"/>
</dbReference>
<proteinExistence type="inferred from homology"/>
<dbReference type="PANTHER" id="PTHR23407">
    <property type="entry name" value="ATPASE INHIBITOR/5-FORMYLTETRAHYDROFOLATE CYCLO-LIGASE"/>
    <property type="match status" value="1"/>
</dbReference>
<evidence type="ECO:0000256" key="4">
    <source>
        <dbReference type="RuleBase" id="RU361279"/>
    </source>
</evidence>
<organism evidence="5 6">
    <name type="scientific">Pseudobowmanella zhangzhouensis</name>
    <dbReference type="NCBI Taxonomy" id="1537679"/>
    <lineage>
        <taxon>Bacteria</taxon>
        <taxon>Pseudomonadati</taxon>
        <taxon>Pseudomonadota</taxon>
        <taxon>Gammaproteobacteria</taxon>
        <taxon>Alteromonadales</taxon>
        <taxon>Alteromonadaceae</taxon>
    </lineage>
</organism>
<dbReference type="Gene3D" id="3.40.50.10420">
    <property type="entry name" value="NagB/RpiA/CoA transferase-like"/>
    <property type="match status" value="1"/>
</dbReference>
<evidence type="ECO:0000256" key="3">
    <source>
        <dbReference type="ARBA" id="ARBA00022840"/>
    </source>
</evidence>
<dbReference type="SUPFAM" id="SSF100950">
    <property type="entry name" value="NagB/RpiA/CoA transferase-like"/>
    <property type="match status" value="1"/>
</dbReference>
<dbReference type="InterPro" id="IPR037171">
    <property type="entry name" value="NagB/RpiA_transferase-like"/>
</dbReference>
<sequence>MSGDKHVLRAELRNEFRHRRRGLSESAQQTASQAVLNNLIETNLLDVRRIVAYLPNDGEVSLQPVIEYAWQQGIDVYLPVLHPFSPGNLLFCRFTPSSHMQPNRFGIPEPVIEVQDICPLASLDCIFTPLVAFDAHGNRMGMGGGFYDRTLAPIRRDGLNCQLIGVAHSCQQADLLPVQSWDIPLDKIVTEQQIYSL</sequence>
<comment type="similarity">
    <text evidence="1 4">Belongs to the 5-formyltetrahydrofolate cyclo-ligase family.</text>
</comment>
<keyword evidence="4" id="KW-0479">Metal-binding</keyword>
<keyword evidence="3 4" id="KW-0067">ATP-binding</keyword>
<dbReference type="NCBIfam" id="TIGR02727">
    <property type="entry name" value="MTHFS_bact"/>
    <property type="match status" value="1"/>
</dbReference>
<evidence type="ECO:0000256" key="2">
    <source>
        <dbReference type="ARBA" id="ARBA00022741"/>
    </source>
</evidence>
<protein>
    <recommendedName>
        <fullName evidence="4">5-formyltetrahydrofolate cyclo-ligase</fullName>
        <ecNumber evidence="4">6.3.3.2</ecNumber>
    </recommendedName>
</protein>
<dbReference type="Pfam" id="PF01812">
    <property type="entry name" value="5-FTHF_cyc-lig"/>
    <property type="match status" value="1"/>
</dbReference>
<dbReference type="Proteomes" id="UP001596364">
    <property type="component" value="Unassembled WGS sequence"/>
</dbReference>
<evidence type="ECO:0000256" key="1">
    <source>
        <dbReference type="ARBA" id="ARBA00010638"/>
    </source>
</evidence>
<dbReference type="InterPro" id="IPR002698">
    <property type="entry name" value="FTHF_cligase"/>
</dbReference>
<keyword evidence="2 4" id="KW-0547">Nucleotide-binding</keyword>
<dbReference type="PANTHER" id="PTHR23407:SF1">
    <property type="entry name" value="5-FORMYLTETRAHYDROFOLATE CYCLO-LIGASE"/>
    <property type="match status" value="1"/>
</dbReference>
<reference evidence="6" key="1">
    <citation type="journal article" date="2019" name="Int. J. Syst. Evol. Microbiol.">
        <title>The Global Catalogue of Microorganisms (GCM) 10K type strain sequencing project: providing services to taxonomists for standard genome sequencing and annotation.</title>
        <authorList>
            <consortium name="The Broad Institute Genomics Platform"/>
            <consortium name="The Broad Institute Genome Sequencing Center for Infectious Disease"/>
            <person name="Wu L."/>
            <person name="Ma J."/>
        </authorList>
    </citation>
    <scope>NUCLEOTIDE SEQUENCE [LARGE SCALE GENOMIC DNA]</scope>
    <source>
        <strain evidence="6">CGMCC 1.16031</strain>
    </source>
</reference>
<dbReference type="EMBL" id="JBHSUS010000001">
    <property type="protein sequence ID" value="MFC6439025.1"/>
    <property type="molecule type" value="Genomic_DNA"/>
</dbReference>
<comment type="catalytic activity">
    <reaction evidence="4">
        <text>(6S)-5-formyl-5,6,7,8-tetrahydrofolate + ATP = (6R)-5,10-methenyltetrahydrofolate + ADP + phosphate</text>
        <dbReference type="Rhea" id="RHEA:10488"/>
        <dbReference type="ChEBI" id="CHEBI:30616"/>
        <dbReference type="ChEBI" id="CHEBI:43474"/>
        <dbReference type="ChEBI" id="CHEBI:57455"/>
        <dbReference type="ChEBI" id="CHEBI:57457"/>
        <dbReference type="ChEBI" id="CHEBI:456216"/>
        <dbReference type="EC" id="6.3.3.2"/>
    </reaction>
</comment>
<dbReference type="EC" id="6.3.3.2" evidence="4"/>
<dbReference type="PIRSF" id="PIRSF006806">
    <property type="entry name" value="FTHF_cligase"/>
    <property type="match status" value="1"/>
</dbReference>